<name>A0ABY7XKW2_9BACL</name>
<sequence length="102" mass="11909">MELMNAYLENTGPTFSPPIMNRITFQDADFYVGDFVRVIHYHDIDLENKTLSRSYTTGVIQEINEDLLSKYVVIHDESTSNQHYIREFDIVGIMYPPFWSGP</sequence>
<dbReference type="RefSeq" id="WP_274338758.1">
    <property type="nucleotide sequence ID" value="NZ_CP118109.1"/>
</dbReference>
<reference evidence="1 2" key="1">
    <citation type="submission" date="2023-02" db="EMBL/GenBank/DDBJ databases">
        <title>Pathogen: clinical or host-associated sample.</title>
        <authorList>
            <person name="Hergert J."/>
            <person name="Casey R."/>
            <person name="Wagner J."/>
            <person name="Young E.L."/>
            <person name="Oakeson K.F."/>
        </authorList>
    </citation>
    <scope>NUCLEOTIDE SEQUENCE [LARGE SCALE GENOMIC DNA]</scope>
    <source>
        <strain evidence="1 2">2022CK-00829</strain>
        <plasmid evidence="1 2">unnamed1</plasmid>
    </source>
</reference>
<keyword evidence="2" id="KW-1185">Reference proteome</keyword>
<evidence type="ECO:0000313" key="2">
    <source>
        <dbReference type="Proteomes" id="UP001221519"/>
    </source>
</evidence>
<keyword evidence="1" id="KW-0614">Plasmid</keyword>
<protein>
    <recommendedName>
        <fullName evidence="3">DUF3850 domain-containing protein</fullName>
    </recommendedName>
</protein>
<dbReference type="EMBL" id="CP118109">
    <property type="protein sequence ID" value="WDI05172.1"/>
    <property type="molecule type" value="Genomic_DNA"/>
</dbReference>
<geneLocation type="plasmid" evidence="1 2">
    <name>unnamed1</name>
</geneLocation>
<accession>A0ABY7XKW2</accession>
<proteinExistence type="predicted"/>
<organism evidence="1 2">
    <name type="scientific">Paenibacillus urinalis</name>
    <dbReference type="NCBI Taxonomy" id="521520"/>
    <lineage>
        <taxon>Bacteria</taxon>
        <taxon>Bacillati</taxon>
        <taxon>Bacillota</taxon>
        <taxon>Bacilli</taxon>
        <taxon>Bacillales</taxon>
        <taxon>Paenibacillaceae</taxon>
        <taxon>Paenibacillus</taxon>
    </lineage>
</organism>
<gene>
    <name evidence="1" type="ORF">PUW25_25525</name>
</gene>
<dbReference type="Proteomes" id="UP001221519">
    <property type="component" value="Plasmid unnamed1"/>
</dbReference>
<evidence type="ECO:0000313" key="1">
    <source>
        <dbReference type="EMBL" id="WDI05172.1"/>
    </source>
</evidence>
<evidence type="ECO:0008006" key="3">
    <source>
        <dbReference type="Google" id="ProtNLM"/>
    </source>
</evidence>